<sequence length="794" mass="89262">MGYERVRTDRVDWNGDGWCDLAYFFAPKDLSARRHLGGFAVDFFTFTPPAAWQRVTRMINASGSVENYDPRTPFPTPDSLFSRAGGVPWSHFLIGSVEWVDNPLHGLLMVADDNIYQWQKGQNATEGASFSELADASADVMRLNLVAAHQLRILDELLRTPDYRTLNQLDFSGFADSPDLRIIRVARVLCLMRGDLACLSEAVKSAALHPGVQWLDIGALQQAMILQAEFHEVVGQDLALAALNKYESHWSDSTATWRNWYEQGRHHALDAPLPQTALDSIRNLLALPVLWPKADKSLFQALNDYFVLQHFLPWKHGRLADGRDWQIGFADGALMMQLDGHWRRLTELPWVGYQMPMPEPGDQDDCMRAFCGPNSPYPARLLPSDALKVKGTGESRDFTASTPWTGYGGSDIEGECHLVEHPAYFQMDCGIGYDGGAHPDEWYGSYFFSKNPAIFGLAVPDSRDTCMGAKYDEAAFDHAWNDLLASCAYEMDTEKEGMPDKAHYAHWLKAGQEIVGEGLPSCAQVEMDSSTNKLSVFANTGMIGREARSTACDQASVGVPLENPEQYIHLHLTSPLVVSLLTRPEDTAAHWPLGNTHAERMLLDRDYVQLDRQLNRQYQALLKATPPEKRPTLIEAERAWLRQRDRLLAGKSIQIKDTCAMDGCSGTVQRAIPVHAFLDERIDQLKRQRERVKKQKELAQINFYGRFPKCVTPLAENQCDVPILVTWCWDTEGKLAQWQDTEMVCARVGRVTSMIEPGQVLYAPMPHSNDPLSAQIKVYHSCVADDRTRSCVKN</sequence>
<dbReference type="AlphaFoldDB" id="A0A191ZEC0"/>
<feature type="coiled-coil region" evidence="1">
    <location>
        <begin position="675"/>
        <end position="702"/>
    </location>
</feature>
<dbReference type="EMBL" id="CP016027">
    <property type="protein sequence ID" value="ANJ66221.1"/>
    <property type="molecule type" value="Genomic_DNA"/>
</dbReference>
<dbReference type="Gene3D" id="1.20.1270.180">
    <property type="match status" value="1"/>
</dbReference>
<feature type="domain" description="Lysozyme inhibitor LprI-like N-terminal" evidence="2">
    <location>
        <begin position="600"/>
        <end position="648"/>
    </location>
</feature>
<keyword evidence="4" id="KW-1185">Reference proteome</keyword>
<accession>A0A191ZEC0</accession>
<dbReference type="Pfam" id="PF07007">
    <property type="entry name" value="LprI"/>
    <property type="match status" value="1"/>
</dbReference>
<dbReference type="KEGG" id="haz:A9404_01485"/>
<name>A0A191ZEC0_9GAMM</name>
<dbReference type="InterPro" id="IPR009739">
    <property type="entry name" value="LprI-like_N"/>
</dbReference>
<evidence type="ECO:0000256" key="1">
    <source>
        <dbReference type="SAM" id="Coils"/>
    </source>
</evidence>
<keyword evidence="1" id="KW-0175">Coiled coil</keyword>
<gene>
    <name evidence="3" type="ORF">A9404_01485</name>
</gene>
<organism evidence="3 4">
    <name type="scientific">Halothiobacillus diazotrophicus</name>
    <dbReference type="NCBI Taxonomy" id="1860122"/>
    <lineage>
        <taxon>Bacteria</taxon>
        <taxon>Pseudomonadati</taxon>
        <taxon>Pseudomonadota</taxon>
        <taxon>Gammaproteobacteria</taxon>
        <taxon>Chromatiales</taxon>
        <taxon>Halothiobacillaceae</taxon>
        <taxon>Halothiobacillus</taxon>
    </lineage>
</organism>
<proteinExistence type="predicted"/>
<evidence type="ECO:0000313" key="3">
    <source>
        <dbReference type="EMBL" id="ANJ66221.1"/>
    </source>
</evidence>
<reference evidence="3 4" key="1">
    <citation type="submission" date="2016-06" db="EMBL/GenBank/DDBJ databases">
        <title>Insight into the functional genes involving in sulfur oxidation in Pearl River water.</title>
        <authorList>
            <person name="Luo J."/>
            <person name="Tan X."/>
            <person name="Lin W."/>
        </authorList>
    </citation>
    <scope>NUCLEOTIDE SEQUENCE [LARGE SCALE GENOMIC DNA]</scope>
    <source>
        <strain evidence="3 4">LS2</strain>
    </source>
</reference>
<dbReference type="Proteomes" id="UP000078596">
    <property type="component" value="Chromosome"/>
</dbReference>
<evidence type="ECO:0000313" key="4">
    <source>
        <dbReference type="Proteomes" id="UP000078596"/>
    </source>
</evidence>
<evidence type="ECO:0000259" key="2">
    <source>
        <dbReference type="Pfam" id="PF07007"/>
    </source>
</evidence>
<protein>
    <recommendedName>
        <fullName evidence="2">Lysozyme inhibitor LprI-like N-terminal domain-containing protein</fullName>
    </recommendedName>
</protein>